<keyword evidence="2" id="KW-1185">Reference proteome</keyword>
<organism evidence="1 2">
    <name type="scientific">Desulfolithobacter dissulfuricans</name>
    <dbReference type="NCBI Taxonomy" id="2795293"/>
    <lineage>
        <taxon>Bacteria</taxon>
        <taxon>Pseudomonadati</taxon>
        <taxon>Thermodesulfobacteriota</taxon>
        <taxon>Desulfobulbia</taxon>
        <taxon>Desulfobulbales</taxon>
        <taxon>Desulfobulbaceae</taxon>
        <taxon>Desulfolithobacter</taxon>
    </lineage>
</organism>
<sequence length="438" mass="49461">MDKVKSFTGDVKGKLDALSQAGITWGGQLAKGLDRLKYGLHVEFSDETFFDVLGEGKNKAQQVHSPVPITFEGRQDHEYIIHSTGRRGGFAFHLSRADVHIFVSVREDYMSTPNIWVDIGSMSCWSPGYQAVIEHVNDLVFLFGGKIRKVGLSEVHLCVDCIGLEIEELGLHDYSRWITRANKFRSFADRVKFTGVGLDQSEGPLGISDSPYDQVGYASETGLSVGEGDIALRVYDKTHELRSHGAKQSVFASVWGQDQYNDVPVTRVEFQLRRPVLRQLGVSDLYNLQEKIGGIWEYCSDNWARFSAVAIDRKNRHQDRAVIHPWWQVIQSVDWLSYRPVVRKQPLPQKDQHQLIDMMVGCALNIAAIDRCKPTIDHITTHLQAVIDTWCRIKSHETDKRGQSVLIAKYNQKVLECWPHGFGEVHGPQSAYLIGGQS</sequence>
<gene>
    <name evidence="1" type="ORF">GF1_11890</name>
</gene>
<dbReference type="EMBL" id="AP024233">
    <property type="protein sequence ID" value="BCO08813.1"/>
    <property type="molecule type" value="Genomic_DNA"/>
</dbReference>
<reference evidence="1" key="1">
    <citation type="submission" date="2020-12" db="EMBL/GenBank/DDBJ databases">
        <title>Desulfobium dissulfuricans gen. nov., sp. nov., a novel mesophilic, sulfate-reducing bacterium isolated from a deep-sea hydrothermal vent.</title>
        <authorList>
            <person name="Hashimoto Y."/>
            <person name="Tame A."/>
            <person name="Sawayama S."/>
            <person name="Miyazaki J."/>
            <person name="Takai K."/>
            <person name="Nakagawa S."/>
        </authorList>
    </citation>
    <scope>NUCLEOTIDE SEQUENCE</scope>
    <source>
        <strain evidence="1">GF1</strain>
    </source>
</reference>
<dbReference type="Proteomes" id="UP001063350">
    <property type="component" value="Chromosome"/>
</dbReference>
<evidence type="ECO:0000313" key="1">
    <source>
        <dbReference type="EMBL" id="BCO08813.1"/>
    </source>
</evidence>
<proteinExistence type="predicted"/>
<dbReference type="KEGG" id="ddu:GF1_11890"/>
<evidence type="ECO:0008006" key="3">
    <source>
        <dbReference type="Google" id="ProtNLM"/>
    </source>
</evidence>
<evidence type="ECO:0000313" key="2">
    <source>
        <dbReference type="Proteomes" id="UP001063350"/>
    </source>
</evidence>
<dbReference type="AlphaFoldDB" id="A0A915TZJ7"/>
<dbReference type="RefSeq" id="WP_267928713.1">
    <property type="nucleotide sequence ID" value="NZ_AP024233.1"/>
</dbReference>
<protein>
    <recommendedName>
        <fullName evidence="3">Replication initiation factor</fullName>
    </recommendedName>
</protein>
<name>A0A915TZJ7_9BACT</name>
<accession>A0A915TZJ7</accession>